<evidence type="ECO:0000256" key="2">
    <source>
        <dbReference type="ARBA" id="ARBA00022603"/>
    </source>
</evidence>
<evidence type="ECO:0000256" key="3">
    <source>
        <dbReference type="ARBA" id="ARBA00022679"/>
    </source>
</evidence>
<sequence>MSHFDTSNLAGEVKLLDNEDLIKISETAFEILEEGGIKVEDEKALEEFDEGSADVDFDRETVRIPKSLTKKMIRKAPSKIEMFNRNGEKACTLGGKNVNFLPGSATPNLIDLNHEHRKSTIKDQENFARLIDALPSIDIQSGCLTATDAPPKIRDRYRFYPVLKNSTKPIISGVNSEKCIDDIKKMLEVCGLNESPKKPFYACILCPTSPLKMTSVPLAKNLMKCINYDIPIMIVPAPSAGGTSPATIAGTIVQHTAENIASIVLGQIIKPGSRFIFGGAAGIMDMKNALMSYAAPESMLITCGIAEIGKYLGLPTHGFIGLSDAKTADAQAGFEAGLGYTLASQIGINAVSGPGAIASLSSQSFGKLVLDNELIGEMERITEKGIEVTTETLAKNEILEVGPKGDYLSRKHTRKWFRKEQYMPSEIINRSTREKWEKSGRKTSEQIATEKAKKILEKHKPEKLPENIKEKLDEIMNKTTSKI</sequence>
<dbReference type="AlphaFoldDB" id="A0A133VDN8"/>
<evidence type="ECO:0000313" key="4">
    <source>
        <dbReference type="EMBL" id="KXB04566.1"/>
    </source>
</evidence>
<dbReference type="GO" id="GO:0032259">
    <property type="term" value="P:methylation"/>
    <property type="evidence" value="ECO:0007669"/>
    <property type="project" value="UniProtKB-KW"/>
</dbReference>
<protein>
    <submittedName>
        <fullName evidence="4">Uncharacterized protein</fullName>
    </submittedName>
</protein>
<evidence type="ECO:0000313" key="5">
    <source>
        <dbReference type="Proteomes" id="UP000070311"/>
    </source>
</evidence>
<dbReference type="Proteomes" id="UP000070311">
    <property type="component" value="Unassembled WGS sequence"/>
</dbReference>
<dbReference type="InterPro" id="IPR038601">
    <property type="entry name" value="MttB-like_sf"/>
</dbReference>
<evidence type="ECO:0000256" key="1">
    <source>
        <dbReference type="ARBA" id="ARBA00007137"/>
    </source>
</evidence>
<dbReference type="Gene3D" id="3.20.20.480">
    <property type="entry name" value="Trimethylamine methyltransferase-like"/>
    <property type="match status" value="1"/>
</dbReference>
<proteinExistence type="inferred from homology"/>
<dbReference type="InterPro" id="IPR010426">
    <property type="entry name" value="MTTB_MeTrfase"/>
</dbReference>
<accession>A0A133VDN8</accession>
<comment type="caution">
    <text evidence="4">The sequence shown here is derived from an EMBL/GenBank/DDBJ whole genome shotgun (WGS) entry which is preliminary data.</text>
</comment>
<keyword evidence="3" id="KW-0808">Transferase</keyword>
<organism evidence="4 5">
    <name type="scientific">candidate division MSBL1 archaeon SCGC-AAA382A13</name>
    <dbReference type="NCBI Taxonomy" id="1698279"/>
    <lineage>
        <taxon>Archaea</taxon>
        <taxon>Methanobacteriati</taxon>
        <taxon>Methanobacteriota</taxon>
        <taxon>candidate division MSBL1</taxon>
    </lineage>
</organism>
<reference evidence="4 5" key="1">
    <citation type="journal article" date="2016" name="Sci. Rep.">
        <title>Metabolic traits of an uncultured archaeal lineage -MSBL1- from brine pools of the Red Sea.</title>
        <authorList>
            <person name="Mwirichia R."/>
            <person name="Alam I."/>
            <person name="Rashid M."/>
            <person name="Vinu M."/>
            <person name="Ba-Alawi W."/>
            <person name="Anthony Kamau A."/>
            <person name="Kamanda Ngugi D."/>
            <person name="Goker M."/>
            <person name="Klenk H.P."/>
            <person name="Bajic V."/>
            <person name="Stingl U."/>
        </authorList>
    </citation>
    <scope>NUCLEOTIDE SEQUENCE [LARGE SCALE GENOMIC DNA]</scope>
    <source>
        <strain evidence="4">SCGC-AAA382A13</strain>
    </source>
</reference>
<name>A0A133VDN8_9EURY</name>
<comment type="similarity">
    <text evidence="1">Belongs to the trimethylamine methyltransferase family.</text>
</comment>
<keyword evidence="2" id="KW-0489">Methyltransferase</keyword>
<dbReference type="Pfam" id="PF06253">
    <property type="entry name" value="MTTB"/>
    <property type="match status" value="1"/>
</dbReference>
<dbReference type="GO" id="GO:0008168">
    <property type="term" value="F:methyltransferase activity"/>
    <property type="evidence" value="ECO:0007669"/>
    <property type="project" value="UniProtKB-KW"/>
</dbReference>
<dbReference type="GO" id="GO:0015948">
    <property type="term" value="P:methanogenesis"/>
    <property type="evidence" value="ECO:0007669"/>
    <property type="project" value="InterPro"/>
</dbReference>
<gene>
    <name evidence="4" type="ORF">AKJ50_02270</name>
</gene>
<keyword evidence="5" id="KW-1185">Reference proteome</keyword>
<dbReference type="EMBL" id="LHYD01000054">
    <property type="protein sequence ID" value="KXB04566.1"/>
    <property type="molecule type" value="Genomic_DNA"/>
</dbReference>